<feature type="transmembrane region" description="Helical" evidence="1">
    <location>
        <begin position="53"/>
        <end position="70"/>
    </location>
</feature>
<proteinExistence type="predicted"/>
<dbReference type="AlphaFoldDB" id="A0A8B8EUG6"/>
<dbReference type="RefSeq" id="XP_022343614.1">
    <property type="nucleotide sequence ID" value="XM_022487906.1"/>
</dbReference>
<sequence length="148" mass="17229">MASPGPERPIRIDEVNGFFTYIATIDWTEKWLIGLMMFHITCFFLIIVTRRSGFLQAIIFVTLLLSVYFAENLNELAANNWQTFSKEQYFDSNGLFFSTVYSTPVLFNCLLLLFIWLSNLGAAVSDMRKMKMNAKKRAEEKRKEKKES</sequence>
<dbReference type="KEGG" id="cvn:111136794"/>
<feature type="transmembrane region" description="Helical" evidence="1">
    <location>
        <begin position="105"/>
        <end position="127"/>
    </location>
</feature>
<keyword evidence="1" id="KW-1133">Transmembrane helix</keyword>
<dbReference type="InterPro" id="IPR026721">
    <property type="entry name" value="TMEM18"/>
</dbReference>
<organism evidence="2 3">
    <name type="scientific">Crassostrea virginica</name>
    <name type="common">Eastern oyster</name>
    <dbReference type="NCBI Taxonomy" id="6565"/>
    <lineage>
        <taxon>Eukaryota</taxon>
        <taxon>Metazoa</taxon>
        <taxon>Spiralia</taxon>
        <taxon>Lophotrochozoa</taxon>
        <taxon>Mollusca</taxon>
        <taxon>Bivalvia</taxon>
        <taxon>Autobranchia</taxon>
        <taxon>Pteriomorphia</taxon>
        <taxon>Ostreida</taxon>
        <taxon>Ostreoidea</taxon>
        <taxon>Ostreidae</taxon>
        <taxon>Crassostrea</taxon>
    </lineage>
</organism>
<evidence type="ECO:0000313" key="3">
    <source>
        <dbReference type="RefSeq" id="XP_022343614.1"/>
    </source>
</evidence>
<keyword evidence="2" id="KW-1185">Reference proteome</keyword>
<gene>
    <name evidence="3" type="primary">LOC111136794</name>
</gene>
<dbReference type="Proteomes" id="UP000694844">
    <property type="component" value="Chromosome 1"/>
</dbReference>
<protein>
    <submittedName>
        <fullName evidence="3">Transmembrane protein 18-like</fullName>
    </submittedName>
</protein>
<name>A0A8B8EUG6_CRAVI</name>
<accession>A0A8B8EUG6</accession>
<feature type="transmembrane region" description="Helical" evidence="1">
    <location>
        <begin position="31"/>
        <end position="48"/>
    </location>
</feature>
<dbReference type="OrthoDB" id="411535at2759"/>
<keyword evidence="1" id="KW-0472">Membrane</keyword>
<dbReference type="Pfam" id="PF14770">
    <property type="entry name" value="TMEM18"/>
    <property type="match status" value="1"/>
</dbReference>
<reference evidence="2" key="1">
    <citation type="submission" date="2024-06" db="UniProtKB">
        <authorList>
            <consortium name="RefSeq"/>
        </authorList>
    </citation>
    <scope>NUCLEOTIDE SEQUENCE [LARGE SCALE GENOMIC DNA]</scope>
</reference>
<keyword evidence="1" id="KW-0812">Transmembrane</keyword>
<evidence type="ECO:0000256" key="1">
    <source>
        <dbReference type="SAM" id="Phobius"/>
    </source>
</evidence>
<evidence type="ECO:0000313" key="2">
    <source>
        <dbReference type="Proteomes" id="UP000694844"/>
    </source>
</evidence>
<dbReference type="GeneID" id="111136794"/>
<reference evidence="3" key="2">
    <citation type="submission" date="2025-08" db="UniProtKB">
        <authorList>
            <consortium name="RefSeq"/>
        </authorList>
    </citation>
    <scope>IDENTIFICATION</scope>
    <source>
        <tissue evidence="3">Whole sample</tissue>
    </source>
</reference>